<comment type="caution">
    <text evidence="1">The sequence shown here is derived from an EMBL/GenBank/DDBJ whole genome shotgun (WGS) entry which is preliminary data.</text>
</comment>
<dbReference type="PANTHER" id="PTHR10039">
    <property type="entry name" value="AMELOGENIN"/>
    <property type="match status" value="1"/>
</dbReference>
<keyword evidence="2" id="KW-1185">Reference proteome</keyword>
<organism evidence="1 2">
    <name type="scientific">Mycena albidolilacea</name>
    <dbReference type="NCBI Taxonomy" id="1033008"/>
    <lineage>
        <taxon>Eukaryota</taxon>
        <taxon>Fungi</taxon>
        <taxon>Dikarya</taxon>
        <taxon>Basidiomycota</taxon>
        <taxon>Agaricomycotina</taxon>
        <taxon>Agaricomycetes</taxon>
        <taxon>Agaricomycetidae</taxon>
        <taxon>Agaricales</taxon>
        <taxon>Marasmiineae</taxon>
        <taxon>Mycenaceae</taxon>
        <taxon>Mycena</taxon>
    </lineage>
</organism>
<gene>
    <name evidence="1" type="ORF">DFH08DRAFT_756478</name>
</gene>
<evidence type="ECO:0000313" key="2">
    <source>
        <dbReference type="Proteomes" id="UP001218218"/>
    </source>
</evidence>
<dbReference type="AlphaFoldDB" id="A0AAD6Z864"/>
<dbReference type="EMBL" id="JARIHO010000073">
    <property type="protein sequence ID" value="KAJ7312220.1"/>
    <property type="molecule type" value="Genomic_DNA"/>
</dbReference>
<feature type="non-terminal residue" evidence="1">
    <location>
        <position position="91"/>
    </location>
</feature>
<evidence type="ECO:0000313" key="1">
    <source>
        <dbReference type="EMBL" id="KAJ7312220.1"/>
    </source>
</evidence>
<dbReference type="Proteomes" id="UP001218218">
    <property type="component" value="Unassembled WGS sequence"/>
</dbReference>
<protein>
    <submittedName>
        <fullName evidence="1">Uncharacterized protein</fullName>
    </submittedName>
</protein>
<accession>A0AAD6Z864</accession>
<reference evidence="1" key="1">
    <citation type="submission" date="2023-03" db="EMBL/GenBank/DDBJ databases">
        <title>Massive genome expansion in bonnet fungi (Mycena s.s.) driven by repeated elements and novel gene families across ecological guilds.</title>
        <authorList>
            <consortium name="Lawrence Berkeley National Laboratory"/>
            <person name="Harder C.B."/>
            <person name="Miyauchi S."/>
            <person name="Viragh M."/>
            <person name="Kuo A."/>
            <person name="Thoen E."/>
            <person name="Andreopoulos B."/>
            <person name="Lu D."/>
            <person name="Skrede I."/>
            <person name="Drula E."/>
            <person name="Henrissat B."/>
            <person name="Morin E."/>
            <person name="Kohler A."/>
            <person name="Barry K."/>
            <person name="LaButti K."/>
            <person name="Morin E."/>
            <person name="Salamov A."/>
            <person name="Lipzen A."/>
            <person name="Mereny Z."/>
            <person name="Hegedus B."/>
            <person name="Baldrian P."/>
            <person name="Stursova M."/>
            <person name="Weitz H."/>
            <person name="Taylor A."/>
            <person name="Grigoriev I.V."/>
            <person name="Nagy L.G."/>
            <person name="Martin F."/>
            <person name="Kauserud H."/>
        </authorList>
    </citation>
    <scope>NUCLEOTIDE SEQUENCE</scope>
    <source>
        <strain evidence="1">CBHHK002</strain>
    </source>
</reference>
<sequence>MFLLAKLHIDSLSKKNTISAVREALNTLPKGLYDTYAIAIQRIDAQSEEDKETARSTITWVANAKRPLTVQELQVALAIKPGMRQLNEENL</sequence>
<name>A0AAD6Z864_9AGAR</name>
<proteinExistence type="predicted"/>